<accession>A0A4R4Y9Y8</accession>
<dbReference type="OrthoDB" id="6961985at2"/>
<dbReference type="Pfam" id="PF14085">
    <property type="entry name" value="DUF4265"/>
    <property type="match status" value="1"/>
</dbReference>
<gene>
    <name evidence="1" type="ORF">E1263_42490</name>
</gene>
<dbReference type="InterPro" id="IPR025361">
    <property type="entry name" value="DUF4265"/>
</dbReference>
<sequence>MSVLVHAEPVRRSAADWIARIALEPFGFDGQWEQVWLRRREGDLAELCCIPLLAYGVALGDVVRLSGDGSTVLGVVERSGRHVFRALLTVERTEEVAEIRAEIEAMCARAGLLLEWTDGRFVGIDIPPDADVSGLAGLVEARRLEWEWSSTLPFEAPRLRRWWRRR</sequence>
<dbReference type="Proteomes" id="UP000295124">
    <property type="component" value="Unassembled WGS sequence"/>
</dbReference>
<evidence type="ECO:0000313" key="2">
    <source>
        <dbReference type="Proteomes" id="UP000295124"/>
    </source>
</evidence>
<dbReference type="EMBL" id="SMKX01000328">
    <property type="protein sequence ID" value="TDD41315.1"/>
    <property type="molecule type" value="Genomic_DNA"/>
</dbReference>
<keyword evidence="2" id="KW-1185">Reference proteome</keyword>
<proteinExistence type="predicted"/>
<evidence type="ECO:0000313" key="1">
    <source>
        <dbReference type="EMBL" id="TDD41315.1"/>
    </source>
</evidence>
<dbReference type="AlphaFoldDB" id="A0A4R4Y9Y8"/>
<dbReference type="RefSeq" id="WP_132178163.1">
    <property type="nucleotide sequence ID" value="NZ_SMKX01000328.1"/>
</dbReference>
<comment type="caution">
    <text evidence="1">The sequence shown here is derived from an EMBL/GenBank/DDBJ whole genome shotgun (WGS) entry which is preliminary data.</text>
</comment>
<protein>
    <submittedName>
        <fullName evidence="1">DUF4265 domain-containing protein</fullName>
    </submittedName>
</protein>
<reference evidence="1 2" key="1">
    <citation type="submission" date="2019-03" db="EMBL/GenBank/DDBJ databases">
        <title>Draft genome sequences of novel Actinobacteria.</title>
        <authorList>
            <person name="Sahin N."/>
            <person name="Ay H."/>
            <person name="Saygin H."/>
        </authorList>
    </citation>
    <scope>NUCLEOTIDE SEQUENCE [LARGE SCALE GENOMIC DNA]</scope>
    <source>
        <strain evidence="1 2">JCM 13523</strain>
    </source>
</reference>
<name>A0A4R4Y9Y8_9ACTN</name>
<organism evidence="1 2">
    <name type="scientific">Kribbella antibiotica</name>
    <dbReference type="NCBI Taxonomy" id="190195"/>
    <lineage>
        <taxon>Bacteria</taxon>
        <taxon>Bacillati</taxon>
        <taxon>Actinomycetota</taxon>
        <taxon>Actinomycetes</taxon>
        <taxon>Propionibacteriales</taxon>
        <taxon>Kribbellaceae</taxon>
        <taxon>Kribbella</taxon>
    </lineage>
</organism>